<sequence length="344" mass="39293">MATLDRDLLFEIAEKLVVKTFFLSKPTDLAAVKFMLVNRDCKRAFLSQFSLLNIVSLHKSPCCYSYFNEDLTEYYENDDKLWLIKLLIQSGKFKPKDLTLEGYFSDISALSKHVSRRGQFSSMECFSHLVGLNKAGLNLRRYEGPELLLDHLGVNEDKACFVELDTLLRFNAKEIVLFLKSEDYVEPNISGFSPVNSTRVEKFAIVYQYDYWRSDKKGARNYSTKKWFQLLSYVMSSCPNIKDLVVFIHVKERKDNTTGVLKSLLKAVKGMKDVVLQRLPRDGCFIQVCLGSCSLNFSLAEIEELNRELLSIGVAKPVEEGEAIRRVVTFDGRAELCFGILGKS</sequence>
<dbReference type="AlphaFoldDB" id="A0A915E2U8"/>
<reference evidence="2" key="1">
    <citation type="submission" date="2022-11" db="UniProtKB">
        <authorList>
            <consortium name="WormBaseParasite"/>
        </authorList>
    </citation>
    <scope>IDENTIFICATION</scope>
</reference>
<dbReference type="WBParaSite" id="jg26111">
    <property type="protein sequence ID" value="jg26111"/>
    <property type="gene ID" value="jg26111"/>
</dbReference>
<accession>A0A915E2U8</accession>
<dbReference type="Proteomes" id="UP000887574">
    <property type="component" value="Unplaced"/>
</dbReference>
<name>A0A915E2U8_9BILA</name>
<proteinExistence type="predicted"/>
<keyword evidence="1" id="KW-1185">Reference proteome</keyword>
<evidence type="ECO:0000313" key="2">
    <source>
        <dbReference type="WBParaSite" id="jg26111"/>
    </source>
</evidence>
<organism evidence="1 2">
    <name type="scientific">Ditylenchus dipsaci</name>
    <dbReference type="NCBI Taxonomy" id="166011"/>
    <lineage>
        <taxon>Eukaryota</taxon>
        <taxon>Metazoa</taxon>
        <taxon>Ecdysozoa</taxon>
        <taxon>Nematoda</taxon>
        <taxon>Chromadorea</taxon>
        <taxon>Rhabditida</taxon>
        <taxon>Tylenchina</taxon>
        <taxon>Tylenchomorpha</taxon>
        <taxon>Sphaerularioidea</taxon>
        <taxon>Anguinidae</taxon>
        <taxon>Anguininae</taxon>
        <taxon>Ditylenchus</taxon>
    </lineage>
</organism>
<protein>
    <submittedName>
        <fullName evidence="2">Uncharacterized protein</fullName>
    </submittedName>
</protein>
<evidence type="ECO:0000313" key="1">
    <source>
        <dbReference type="Proteomes" id="UP000887574"/>
    </source>
</evidence>